<reference evidence="5" key="1">
    <citation type="submission" date="2019-01" db="EMBL/GenBank/DDBJ databases">
        <title>Anaerobic oxidation of ethane by archaea from a marine hydrocarbon seep.</title>
        <authorList>
            <person name="Musat F."/>
        </authorList>
    </citation>
    <scope>NUCLEOTIDE SEQUENCE [LARGE SCALE GENOMIC DNA]</scope>
</reference>
<evidence type="ECO:0000256" key="2">
    <source>
        <dbReference type="RuleBase" id="RU004168"/>
    </source>
</evidence>
<comment type="caution">
    <text evidence="4">The sequence shown here is derived from an EMBL/GenBank/DDBJ whole genome shotgun (WGS) entry which is preliminary data.</text>
</comment>
<dbReference type="GO" id="GO:0003998">
    <property type="term" value="F:acylphosphatase activity"/>
    <property type="evidence" value="ECO:0007669"/>
    <property type="project" value="UniProtKB-EC"/>
</dbReference>
<dbReference type="InterPro" id="IPR036046">
    <property type="entry name" value="Acylphosphatase-like_dom_sf"/>
</dbReference>
<proteinExistence type="inferred from homology"/>
<evidence type="ECO:0000259" key="3">
    <source>
        <dbReference type="PROSITE" id="PS51160"/>
    </source>
</evidence>
<comment type="catalytic activity">
    <reaction evidence="1">
        <text>an acyl phosphate + H2O = a carboxylate + phosphate + H(+)</text>
        <dbReference type="Rhea" id="RHEA:14965"/>
        <dbReference type="ChEBI" id="CHEBI:15377"/>
        <dbReference type="ChEBI" id="CHEBI:15378"/>
        <dbReference type="ChEBI" id="CHEBI:29067"/>
        <dbReference type="ChEBI" id="CHEBI:43474"/>
        <dbReference type="ChEBI" id="CHEBI:59918"/>
        <dbReference type="EC" id="3.6.1.7"/>
    </reaction>
</comment>
<dbReference type="SUPFAM" id="SSF54975">
    <property type="entry name" value="Acylphosphatase/BLUF domain-like"/>
    <property type="match status" value="1"/>
</dbReference>
<keyword evidence="1" id="KW-0378">Hydrolase</keyword>
<dbReference type="Gene3D" id="3.30.70.100">
    <property type="match status" value="1"/>
</dbReference>
<dbReference type="EMBL" id="RPGO01000005">
    <property type="protein sequence ID" value="RZB32635.1"/>
    <property type="molecule type" value="Genomic_DNA"/>
</dbReference>
<accession>A0A8B3S4A5</accession>
<dbReference type="PANTHER" id="PTHR47268:SF4">
    <property type="entry name" value="ACYLPHOSPHATASE"/>
    <property type="match status" value="1"/>
</dbReference>
<evidence type="ECO:0000313" key="5">
    <source>
        <dbReference type="Proteomes" id="UP000291831"/>
    </source>
</evidence>
<dbReference type="AlphaFoldDB" id="A0A8B3S4A5"/>
<dbReference type="PANTHER" id="PTHR47268">
    <property type="entry name" value="ACYLPHOSPHATASE"/>
    <property type="match status" value="1"/>
</dbReference>
<gene>
    <name evidence="4" type="ORF">AEth_00313</name>
</gene>
<name>A0A8B3S4A5_9EURY</name>
<feature type="active site" evidence="1">
    <location>
        <position position="36"/>
    </location>
</feature>
<dbReference type="PROSITE" id="PS51160">
    <property type="entry name" value="ACYLPHOSPHATASE_3"/>
    <property type="match status" value="1"/>
</dbReference>
<dbReference type="EC" id="3.6.1.7" evidence="1"/>
<sequence>MKRIEIIAKGYVQRVGYRDMVERIARKLKLAGFVENLKPYDVLVKR</sequence>
<feature type="active site" evidence="1">
    <location>
        <position position="18"/>
    </location>
</feature>
<evidence type="ECO:0000313" key="4">
    <source>
        <dbReference type="EMBL" id="RZB32635.1"/>
    </source>
</evidence>
<dbReference type="InterPro" id="IPR001792">
    <property type="entry name" value="Acylphosphatase-like_dom"/>
</dbReference>
<organism evidence="4 5">
    <name type="scientific">Candidatus Argoarchaeum ethanivorans</name>
    <dbReference type="NCBI Taxonomy" id="2608793"/>
    <lineage>
        <taxon>Archaea</taxon>
        <taxon>Methanobacteriati</taxon>
        <taxon>Methanobacteriota</taxon>
        <taxon>Stenosarchaea group</taxon>
        <taxon>Methanomicrobia</taxon>
        <taxon>Methanosarcinales</taxon>
        <taxon>Methanosarcinales incertae sedis</taxon>
        <taxon>GOM Arc I cluster</taxon>
        <taxon>Candidatus Argoarchaeum</taxon>
    </lineage>
</organism>
<feature type="domain" description="Acylphosphatase-like" evidence="3">
    <location>
        <begin position="3"/>
        <end position="46"/>
    </location>
</feature>
<protein>
    <recommendedName>
        <fullName evidence="1">acylphosphatase</fullName>
        <ecNumber evidence="1">3.6.1.7</ecNumber>
    </recommendedName>
</protein>
<dbReference type="Pfam" id="PF00708">
    <property type="entry name" value="Acylphosphatase"/>
    <property type="match status" value="1"/>
</dbReference>
<comment type="similarity">
    <text evidence="2">Belongs to the acylphosphatase family.</text>
</comment>
<evidence type="ECO:0000256" key="1">
    <source>
        <dbReference type="PROSITE-ProRule" id="PRU00520"/>
    </source>
</evidence>
<dbReference type="Proteomes" id="UP000291831">
    <property type="component" value="Unassembled WGS sequence"/>
</dbReference>
<dbReference type="InterPro" id="IPR020456">
    <property type="entry name" value="Acylphosphatase"/>
</dbReference>